<keyword evidence="1" id="KW-0812">Transmembrane</keyword>
<evidence type="ECO:0000256" key="1">
    <source>
        <dbReference type="SAM" id="Phobius"/>
    </source>
</evidence>
<keyword evidence="4" id="KW-1185">Reference proteome</keyword>
<keyword evidence="1" id="KW-1133">Transmembrane helix</keyword>
<dbReference type="Proteomes" id="UP001597094">
    <property type="component" value="Unassembled WGS sequence"/>
</dbReference>
<organism evidence="3 4">
    <name type="scientific">Pontibacter rugosus</name>
    <dbReference type="NCBI Taxonomy" id="1745966"/>
    <lineage>
        <taxon>Bacteria</taxon>
        <taxon>Pseudomonadati</taxon>
        <taxon>Bacteroidota</taxon>
        <taxon>Cytophagia</taxon>
        <taxon>Cytophagales</taxon>
        <taxon>Hymenobacteraceae</taxon>
        <taxon>Pontibacter</taxon>
    </lineage>
</organism>
<accession>A0ABW3SQS9</accession>
<feature type="chain" id="PRO_5046754414" evidence="2">
    <location>
        <begin position="21"/>
        <end position="190"/>
    </location>
</feature>
<reference evidence="4" key="1">
    <citation type="journal article" date="2019" name="Int. J. Syst. Evol. Microbiol.">
        <title>The Global Catalogue of Microorganisms (GCM) 10K type strain sequencing project: providing services to taxonomists for standard genome sequencing and annotation.</title>
        <authorList>
            <consortium name="The Broad Institute Genomics Platform"/>
            <consortium name="The Broad Institute Genome Sequencing Center for Infectious Disease"/>
            <person name="Wu L."/>
            <person name="Ma J."/>
        </authorList>
    </citation>
    <scope>NUCLEOTIDE SEQUENCE [LARGE SCALE GENOMIC DNA]</scope>
    <source>
        <strain evidence="4">JCM 31319</strain>
    </source>
</reference>
<name>A0ABW3SQS9_9BACT</name>
<dbReference type="EMBL" id="JBHTLD010000128">
    <property type="protein sequence ID" value="MFD1187269.1"/>
    <property type="molecule type" value="Genomic_DNA"/>
</dbReference>
<evidence type="ECO:0000256" key="2">
    <source>
        <dbReference type="SAM" id="SignalP"/>
    </source>
</evidence>
<evidence type="ECO:0000313" key="3">
    <source>
        <dbReference type="EMBL" id="MFD1187269.1"/>
    </source>
</evidence>
<keyword evidence="2" id="KW-0732">Signal</keyword>
<feature type="signal peptide" evidence="2">
    <location>
        <begin position="1"/>
        <end position="20"/>
    </location>
</feature>
<sequence length="190" mass="21824">MKKKLLTLAILCLSLVQVQAQEEDKLSRLMSDREQLILEYQYYNQQNSSFWGTQSKKDLISVIETLKKIINKDSELIGAVKEASIRKIAESTVQSQREGKLTLEDQRNFESQISSLKGEVKTLQSTMKKRERVVRDLEEQLNATYDVKYGKDKVITILAVAAFVLLLYAVFLQVRLNNLKTAPARKKKKV</sequence>
<feature type="transmembrane region" description="Helical" evidence="1">
    <location>
        <begin position="154"/>
        <end position="176"/>
    </location>
</feature>
<comment type="caution">
    <text evidence="3">The sequence shown here is derived from an EMBL/GenBank/DDBJ whole genome shotgun (WGS) entry which is preliminary data.</text>
</comment>
<dbReference type="RefSeq" id="WP_377528555.1">
    <property type="nucleotide sequence ID" value="NZ_JBHTLD010000128.1"/>
</dbReference>
<gene>
    <name evidence="3" type="ORF">ACFQ2O_13715</name>
</gene>
<proteinExistence type="predicted"/>
<evidence type="ECO:0000313" key="4">
    <source>
        <dbReference type="Proteomes" id="UP001597094"/>
    </source>
</evidence>
<protein>
    <submittedName>
        <fullName evidence="3">Uncharacterized protein</fullName>
    </submittedName>
</protein>
<keyword evidence="1" id="KW-0472">Membrane</keyword>